<sequence>MSILSLALSAAVAASAQPVPAGDPLAPLPQVQVPPPAAQPAAQPQAQTQVPPPPPRAIVIPRDWREVFAAIRAGDWGSAQAGIAVLPDDVLAPVAKAELYTAKGSPPVDLPRIQSLLAQGPDLPDADQLARLAAARGSTTPMAIIPERPTVGLGAGPRRYRPKPVGAEPLADALRAQIDGFVKADDAPNAEAALIAQAPYLSADARTEAAQRIAWIYYTNGDDLNARRVADTWRASASGEWGSQAAWASGLASWRMGDCNAAARAFREVAATAPQRELSAGGYYWAARSEQACRRPQSVEPLLKAAAASPESFYGLVARETLGTSTRLPPPAPISTASVEALPNVRRAKALAAIGETALAEEMLRHQARIGAPADHAALLEMARRLNLAGAQYWLATNGQRGVRVQAAYRYPRPEWTPIRGWRVDPALAFAHIIQESNFRPGAVSSAGAVGLMQVLPSTAAAIADQDGLGYSRENLFSPTLNLEYGQSFIERMRRSANTGGQLPKVIASYNAGPLPVGRWAAIRDKGDPVLWIESIPYWETRYYVPAVMRNLWVYEGLEGDDQSSLKAIAQHRWPAFPARSGALQR</sequence>
<feature type="domain" description="Transglycosylase SLT" evidence="6">
    <location>
        <begin position="422"/>
        <end position="526"/>
    </location>
</feature>
<evidence type="ECO:0000256" key="2">
    <source>
        <dbReference type="ARBA" id="ARBA00009387"/>
    </source>
</evidence>
<keyword evidence="8" id="KW-1185">Reference proteome</keyword>
<dbReference type="EMBL" id="JAMGBC010000001">
    <property type="protein sequence ID" value="MCL6678059.1"/>
    <property type="molecule type" value="Genomic_DNA"/>
</dbReference>
<proteinExistence type="inferred from homology"/>
<dbReference type="SUPFAM" id="SSF53955">
    <property type="entry name" value="Lysozyme-like"/>
    <property type="match status" value="1"/>
</dbReference>
<evidence type="ECO:0000313" key="7">
    <source>
        <dbReference type="EMBL" id="MCL6678059.1"/>
    </source>
</evidence>
<comment type="caution">
    <text evidence="7">The sequence shown here is derived from an EMBL/GenBank/DDBJ whole genome shotgun (WGS) entry which is preliminary data.</text>
</comment>
<protein>
    <submittedName>
        <fullName evidence="7">Lytic transglycosylase domain-containing protein</fullName>
    </submittedName>
</protein>
<feature type="compositionally biased region" description="Low complexity" evidence="4">
    <location>
        <begin position="39"/>
        <end position="49"/>
    </location>
</feature>
<dbReference type="PANTHER" id="PTHR37423">
    <property type="entry name" value="SOLUBLE LYTIC MUREIN TRANSGLYCOSYLASE-RELATED"/>
    <property type="match status" value="1"/>
</dbReference>
<name>A0ABT0RCR7_9SPHN</name>
<evidence type="ECO:0000256" key="3">
    <source>
        <dbReference type="ARBA" id="ARBA00022729"/>
    </source>
</evidence>
<dbReference type="Proteomes" id="UP001165343">
    <property type="component" value="Unassembled WGS sequence"/>
</dbReference>
<evidence type="ECO:0000256" key="4">
    <source>
        <dbReference type="SAM" id="MobiDB-lite"/>
    </source>
</evidence>
<feature type="signal peptide" evidence="5">
    <location>
        <begin position="1"/>
        <end position="21"/>
    </location>
</feature>
<dbReference type="PANTHER" id="PTHR37423:SF2">
    <property type="entry name" value="MEMBRANE-BOUND LYTIC MUREIN TRANSGLYCOSYLASE C"/>
    <property type="match status" value="1"/>
</dbReference>
<dbReference type="CDD" id="cd13401">
    <property type="entry name" value="Slt70-like"/>
    <property type="match status" value="1"/>
</dbReference>
<dbReference type="InterPro" id="IPR008258">
    <property type="entry name" value="Transglycosylase_SLT_dom_1"/>
</dbReference>
<accession>A0ABT0RCR7</accession>
<dbReference type="Pfam" id="PF01464">
    <property type="entry name" value="SLT"/>
    <property type="match status" value="1"/>
</dbReference>
<evidence type="ECO:0000256" key="5">
    <source>
        <dbReference type="SAM" id="SignalP"/>
    </source>
</evidence>
<dbReference type="Gene3D" id="1.25.20.10">
    <property type="entry name" value="Bacterial muramidases"/>
    <property type="match status" value="1"/>
</dbReference>
<keyword evidence="3 5" id="KW-0732">Signal</keyword>
<dbReference type="SUPFAM" id="SSF48435">
    <property type="entry name" value="Bacterial muramidases"/>
    <property type="match status" value="1"/>
</dbReference>
<comment type="similarity">
    <text evidence="2">Belongs to the virb1 family.</text>
</comment>
<reference evidence="7" key="1">
    <citation type="submission" date="2022-05" db="EMBL/GenBank/DDBJ databases">
        <authorList>
            <person name="Jo J.-H."/>
            <person name="Im W.-T."/>
        </authorList>
    </citation>
    <scope>NUCLEOTIDE SEQUENCE</scope>
    <source>
        <strain evidence="7">RG327</strain>
    </source>
</reference>
<organism evidence="7 8">
    <name type="scientific">Sphingomonas anseongensis</name>
    <dbReference type="NCBI Taxonomy" id="2908207"/>
    <lineage>
        <taxon>Bacteria</taxon>
        <taxon>Pseudomonadati</taxon>
        <taxon>Pseudomonadota</taxon>
        <taxon>Alphaproteobacteria</taxon>
        <taxon>Sphingomonadales</taxon>
        <taxon>Sphingomonadaceae</taxon>
        <taxon>Sphingomonas</taxon>
    </lineage>
</organism>
<dbReference type="Gene3D" id="1.10.530.10">
    <property type="match status" value="1"/>
</dbReference>
<evidence type="ECO:0000256" key="1">
    <source>
        <dbReference type="ARBA" id="ARBA00007734"/>
    </source>
</evidence>
<dbReference type="RefSeq" id="WP_249867034.1">
    <property type="nucleotide sequence ID" value="NZ_JAMGBC010000001.1"/>
</dbReference>
<gene>
    <name evidence="7" type="ORF">LZ519_01815</name>
</gene>
<evidence type="ECO:0000313" key="8">
    <source>
        <dbReference type="Proteomes" id="UP001165343"/>
    </source>
</evidence>
<comment type="similarity">
    <text evidence="1">Belongs to the transglycosylase Slt family.</text>
</comment>
<evidence type="ECO:0000259" key="6">
    <source>
        <dbReference type="Pfam" id="PF01464"/>
    </source>
</evidence>
<dbReference type="InterPro" id="IPR023346">
    <property type="entry name" value="Lysozyme-like_dom_sf"/>
</dbReference>
<feature type="chain" id="PRO_5045169681" evidence="5">
    <location>
        <begin position="22"/>
        <end position="586"/>
    </location>
</feature>
<feature type="region of interest" description="Disordered" evidence="4">
    <location>
        <begin position="23"/>
        <end position="55"/>
    </location>
</feature>
<dbReference type="InterPro" id="IPR008939">
    <property type="entry name" value="Lytic_TGlycosylase_superhlx_U"/>
</dbReference>